<evidence type="ECO:0000313" key="4">
    <source>
        <dbReference type="Proteomes" id="UP001152798"/>
    </source>
</evidence>
<reference evidence="3" key="1">
    <citation type="submission" date="2022-01" db="EMBL/GenBank/DDBJ databases">
        <authorList>
            <person name="King R."/>
        </authorList>
    </citation>
    <scope>NUCLEOTIDE SEQUENCE</scope>
</reference>
<keyword evidence="4" id="KW-1185">Reference proteome</keyword>
<feature type="compositionally biased region" description="Basic and acidic residues" evidence="1">
    <location>
        <begin position="70"/>
        <end position="84"/>
    </location>
</feature>
<dbReference type="Proteomes" id="UP001152798">
    <property type="component" value="Chromosome 1"/>
</dbReference>
<name>A0A9P0E786_NEZVI</name>
<dbReference type="EMBL" id="OV725077">
    <property type="protein sequence ID" value="CAH1392135.1"/>
    <property type="molecule type" value="Genomic_DNA"/>
</dbReference>
<evidence type="ECO:0000256" key="2">
    <source>
        <dbReference type="SAM" id="SignalP"/>
    </source>
</evidence>
<accession>A0A9P0E786</accession>
<feature type="compositionally biased region" description="Basic residues" evidence="1">
    <location>
        <begin position="59"/>
        <end position="69"/>
    </location>
</feature>
<keyword evidence="2" id="KW-0732">Signal</keyword>
<evidence type="ECO:0000313" key="3">
    <source>
        <dbReference type="EMBL" id="CAH1392135.1"/>
    </source>
</evidence>
<evidence type="ECO:0008006" key="5">
    <source>
        <dbReference type="Google" id="ProtNLM"/>
    </source>
</evidence>
<proteinExistence type="predicted"/>
<feature type="signal peptide" evidence="2">
    <location>
        <begin position="1"/>
        <end position="20"/>
    </location>
</feature>
<evidence type="ECO:0000256" key="1">
    <source>
        <dbReference type="SAM" id="MobiDB-lite"/>
    </source>
</evidence>
<gene>
    <name evidence="3" type="ORF">NEZAVI_LOCUS3011</name>
</gene>
<organism evidence="3 4">
    <name type="scientific">Nezara viridula</name>
    <name type="common">Southern green stink bug</name>
    <name type="synonym">Cimex viridulus</name>
    <dbReference type="NCBI Taxonomy" id="85310"/>
    <lineage>
        <taxon>Eukaryota</taxon>
        <taxon>Metazoa</taxon>
        <taxon>Ecdysozoa</taxon>
        <taxon>Arthropoda</taxon>
        <taxon>Hexapoda</taxon>
        <taxon>Insecta</taxon>
        <taxon>Pterygota</taxon>
        <taxon>Neoptera</taxon>
        <taxon>Paraneoptera</taxon>
        <taxon>Hemiptera</taxon>
        <taxon>Heteroptera</taxon>
        <taxon>Panheteroptera</taxon>
        <taxon>Pentatomomorpha</taxon>
        <taxon>Pentatomoidea</taxon>
        <taxon>Pentatomidae</taxon>
        <taxon>Pentatominae</taxon>
        <taxon>Nezara</taxon>
    </lineage>
</organism>
<dbReference type="AlphaFoldDB" id="A0A9P0E786"/>
<feature type="region of interest" description="Disordered" evidence="1">
    <location>
        <begin position="56"/>
        <end position="84"/>
    </location>
</feature>
<sequence length="84" mass="10109">MFQVIIAVFVLAALLNLAAADGDSEHKKVIIHVPFKVQTVHHHHIKKIPIYHYYEEHDHHHHHHHHQKKDHFEEEDHHGHDDWD</sequence>
<feature type="chain" id="PRO_5040105628" description="Neuropeptide" evidence="2">
    <location>
        <begin position="21"/>
        <end position="84"/>
    </location>
</feature>
<protein>
    <recommendedName>
        <fullName evidence="5">Neuropeptide</fullName>
    </recommendedName>
</protein>